<dbReference type="Proteomes" id="UP000006044">
    <property type="component" value="Unassembled WGS sequence"/>
</dbReference>
<dbReference type="GeneID" id="77850068"/>
<dbReference type="RefSeq" id="WP_008861998.1">
    <property type="nucleotide sequence ID" value="NZ_JH815204.1"/>
</dbReference>
<accession>K0WYI2</accession>
<sequence length="134" mass="15107">METSTSLSVHRVWFRRWNRHNYATFCSIGKCVNIGSVRKEIADKSLKKGLSTTSTDTVVGNMERSDKPSEEEHTAGSFFLPKILASTVDTPVTSCSTGHSCDNKQTFTNYIFRDNSGRFALYRIFHILKTLAYG</sequence>
<evidence type="ECO:0000313" key="2">
    <source>
        <dbReference type="Proteomes" id="UP000006044"/>
    </source>
</evidence>
<organism evidence="1 2">
    <name type="scientific">Barnesiella intestinihominis YIT 11860</name>
    <dbReference type="NCBI Taxonomy" id="742726"/>
    <lineage>
        <taxon>Bacteria</taxon>
        <taxon>Pseudomonadati</taxon>
        <taxon>Bacteroidota</taxon>
        <taxon>Bacteroidia</taxon>
        <taxon>Bacteroidales</taxon>
        <taxon>Barnesiellaceae</taxon>
        <taxon>Barnesiella</taxon>
    </lineage>
</organism>
<gene>
    <name evidence="1" type="ORF">HMPREF9448_01537</name>
</gene>
<dbReference type="EMBL" id="ADLE01000009">
    <property type="protein sequence ID" value="EJZ64277.1"/>
    <property type="molecule type" value="Genomic_DNA"/>
</dbReference>
<comment type="caution">
    <text evidence="1">The sequence shown here is derived from an EMBL/GenBank/DDBJ whole genome shotgun (WGS) entry which is preliminary data.</text>
</comment>
<proteinExistence type="predicted"/>
<evidence type="ECO:0000313" key="1">
    <source>
        <dbReference type="EMBL" id="EJZ64277.1"/>
    </source>
</evidence>
<name>K0WYI2_9BACT</name>
<dbReference type="OrthoDB" id="1120304at2"/>
<dbReference type="HOGENOM" id="CLU_1892059_0_0_10"/>
<reference evidence="1 2" key="1">
    <citation type="submission" date="2012-08" db="EMBL/GenBank/DDBJ databases">
        <title>The Genome Sequence of Barnesiella intestinihominis YIT 11860.</title>
        <authorList>
            <consortium name="The Broad Institute Genome Sequencing Platform"/>
            <person name="Earl A."/>
            <person name="Ward D."/>
            <person name="Feldgarden M."/>
            <person name="Gevers D."/>
            <person name="Morotomi M."/>
            <person name="Walker B."/>
            <person name="Young S.K."/>
            <person name="Zeng Q."/>
            <person name="Gargeya S."/>
            <person name="Fitzgerald M."/>
            <person name="Haas B."/>
            <person name="Abouelleil A."/>
            <person name="Alvarado L."/>
            <person name="Arachchi H.M."/>
            <person name="Berlin A.M."/>
            <person name="Chapman S.B."/>
            <person name="Goldberg J."/>
            <person name="Griggs A."/>
            <person name="Gujja S."/>
            <person name="Hansen M."/>
            <person name="Howarth C."/>
            <person name="Imamovic A."/>
            <person name="Larimer J."/>
            <person name="McCowen C."/>
            <person name="Montmayeur A."/>
            <person name="Murphy C."/>
            <person name="Neiman D."/>
            <person name="Pearson M."/>
            <person name="Priest M."/>
            <person name="Roberts A."/>
            <person name="Saif S."/>
            <person name="Shea T."/>
            <person name="Sisk P."/>
            <person name="Sykes S."/>
            <person name="Wortman J."/>
            <person name="Nusbaum C."/>
            <person name="Birren B."/>
        </authorList>
    </citation>
    <scope>NUCLEOTIDE SEQUENCE [LARGE SCALE GENOMIC DNA]</scope>
    <source>
        <strain evidence="1 2">YIT 11860</strain>
    </source>
</reference>
<dbReference type="AlphaFoldDB" id="K0WYI2"/>
<keyword evidence="2" id="KW-1185">Reference proteome</keyword>
<dbReference type="eggNOG" id="ENOG5033GSN">
    <property type="taxonomic scope" value="Bacteria"/>
</dbReference>
<dbReference type="STRING" id="742726.HMPREF9448_01537"/>
<protein>
    <submittedName>
        <fullName evidence="1">Uncharacterized protein</fullName>
    </submittedName>
</protein>